<accession>A0A0M6YBU5</accession>
<protein>
    <submittedName>
        <fullName evidence="1">Uncharacterized protein</fullName>
    </submittedName>
</protein>
<evidence type="ECO:0000313" key="2">
    <source>
        <dbReference type="Proteomes" id="UP000048926"/>
    </source>
</evidence>
<dbReference type="EMBL" id="CXST01000009">
    <property type="protein sequence ID" value="CTQ47562.1"/>
    <property type="molecule type" value="Genomic_DNA"/>
</dbReference>
<dbReference type="AlphaFoldDB" id="A0A0M6YBU5"/>
<sequence>MKISTAIARLEAVQRLYGDIEIIGGYLTDNSPLRNITVINTDRVELWPKDTSAYAGPAEVDGVFLD</sequence>
<dbReference type="Proteomes" id="UP000048926">
    <property type="component" value="Unassembled WGS sequence"/>
</dbReference>
<organism evidence="1 2">
    <name type="scientific">Roseibium aggregatum</name>
    <dbReference type="NCBI Taxonomy" id="187304"/>
    <lineage>
        <taxon>Bacteria</taxon>
        <taxon>Pseudomonadati</taxon>
        <taxon>Pseudomonadota</taxon>
        <taxon>Alphaproteobacteria</taxon>
        <taxon>Hyphomicrobiales</taxon>
        <taxon>Stappiaceae</taxon>
        <taxon>Roseibium</taxon>
    </lineage>
</organism>
<reference evidence="2" key="1">
    <citation type="submission" date="2015-07" db="EMBL/GenBank/DDBJ databases">
        <authorList>
            <person name="Rodrigo-Torres Lidia"/>
            <person name="Arahal R.David."/>
        </authorList>
    </citation>
    <scope>NUCLEOTIDE SEQUENCE [LARGE SCALE GENOMIC DNA]</scope>
    <source>
        <strain evidence="2">CECT 4801</strain>
    </source>
</reference>
<proteinExistence type="predicted"/>
<evidence type="ECO:0000313" key="1">
    <source>
        <dbReference type="EMBL" id="CTQ47562.1"/>
    </source>
</evidence>
<name>A0A0M6YBU5_9HYPH</name>
<gene>
    <name evidence="1" type="ORF">LAL4801_06024</name>
</gene>
<keyword evidence="2" id="KW-1185">Reference proteome</keyword>
<dbReference type="RefSeq" id="WP_055661582.1">
    <property type="nucleotide sequence ID" value="NZ_CXST01000009.1"/>
</dbReference>
<dbReference type="OrthoDB" id="7678922at2"/>